<dbReference type="InterPro" id="IPR032466">
    <property type="entry name" value="Metal_Hydrolase"/>
</dbReference>
<dbReference type="KEGG" id="ccos:Pan44_33720"/>
<dbReference type="Pfam" id="PF04909">
    <property type="entry name" value="Amidohydro_2"/>
    <property type="match status" value="1"/>
</dbReference>
<name>A0A517SGS5_9PLAN</name>
<evidence type="ECO:0000313" key="3">
    <source>
        <dbReference type="EMBL" id="QDT55329.1"/>
    </source>
</evidence>
<evidence type="ECO:0000313" key="4">
    <source>
        <dbReference type="Proteomes" id="UP000315700"/>
    </source>
</evidence>
<dbReference type="PANTHER" id="PTHR43569:SF2">
    <property type="entry name" value="AMIDOHYDROLASE-RELATED DOMAIN-CONTAINING PROTEIN"/>
    <property type="match status" value="1"/>
</dbReference>
<dbReference type="RefSeq" id="WP_197453387.1">
    <property type="nucleotide sequence ID" value="NZ_CP036271.1"/>
</dbReference>
<dbReference type="Gene3D" id="3.20.20.140">
    <property type="entry name" value="Metal-dependent hydrolases"/>
    <property type="match status" value="1"/>
</dbReference>
<gene>
    <name evidence="3" type="ORF">Pan44_33720</name>
</gene>
<keyword evidence="3" id="KW-0378">Hydrolase</keyword>
<organism evidence="3 4">
    <name type="scientific">Caulifigura coniformis</name>
    <dbReference type="NCBI Taxonomy" id="2527983"/>
    <lineage>
        <taxon>Bacteria</taxon>
        <taxon>Pseudomonadati</taxon>
        <taxon>Planctomycetota</taxon>
        <taxon>Planctomycetia</taxon>
        <taxon>Planctomycetales</taxon>
        <taxon>Planctomycetaceae</taxon>
        <taxon>Caulifigura</taxon>
    </lineage>
</organism>
<dbReference type="InterPro" id="IPR006680">
    <property type="entry name" value="Amidohydro-rel"/>
</dbReference>
<dbReference type="PANTHER" id="PTHR43569">
    <property type="entry name" value="AMIDOHYDROLASE"/>
    <property type="match status" value="1"/>
</dbReference>
<evidence type="ECO:0000256" key="1">
    <source>
        <dbReference type="ARBA" id="ARBA00038310"/>
    </source>
</evidence>
<dbReference type="EMBL" id="CP036271">
    <property type="protein sequence ID" value="QDT55329.1"/>
    <property type="molecule type" value="Genomic_DNA"/>
</dbReference>
<protein>
    <submittedName>
        <fullName evidence="3">Amidohydrolase</fullName>
    </submittedName>
</protein>
<accession>A0A517SGS5</accession>
<proteinExistence type="inferred from homology"/>
<evidence type="ECO:0000259" key="2">
    <source>
        <dbReference type="Pfam" id="PF04909"/>
    </source>
</evidence>
<comment type="similarity">
    <text evidence="1">Belongs to the metallo-dependent hydrolases superfamily.</text>
</comment>
<sequence length="324" mass="35068">MGIRRREFLTTSTAVLWALGHAARAADPVGPQLIVDTHQHLWVRDQIDPPWVGGAAGILRLSYGPAEYREATRGLNVRSIYMEIAAAEADLDREAETAIAWCGAKNSTMVGAIIGGRPSSDAFGDYIARHAASKSVQGVRQVLHAGTPPGTCLDPKFVAGMRVLGERGLTFDLCMRPGELLDGAKLAAQCPETRFVIDHCGNADPKAFLKGDVAGKPSHSADDWKRAMERLAALPNTVCKISGLVARAPLVWDAEVLAPVINHCLEVFGPDRVIFGSDWPVCLTRATLQQWVAALREIISSRPAADQEKLWSGNALRMYKLSIT</sequence>
<feature type="domain" description="Amidohydrolase-related" evidence="2">
    <location>
        <begin position="35"/>
        <end position="321"/>
    </location>
</feature>
<keyword evidence="4" id="KW-1185">Reference proteome</keyword>
<dbReference type="GO" id="GO:0016787">
    <property type="term" value="F:hydrolase activity"/>
    <property type="evidence" value="ECO:0007669"/>
    <property type="project" value="UniProtKB-KW"/>
</dbReference>
<dbReference type="InParanoid" id="A0A517SGS5"/>
<dbReference type="AlphaFoldDB" id="A0A517SGS5"/>
<dbReference type="Proteomes" id="UP000315700">
    <property type="component" value="Chromosome"/>
</dbReference>
<dbReference type="InterPro" id="IPR052350">
    <property type="entry name" value="Metallo-dep_Lactonases"/>
</dbReference>
<reference evidence="3 4" key="1">
    <citation type="submission" date="2019-02" db="EMBL/GenBank/DDBJ databases">
        <title>Deep-cultivation of Planctomycetes and their phenomic and genomic characterization uncovers novel biology.</title>
        <authorList>
            <person name="Wiegand S."/>
            <person name="Jogler M."/>
            <person name="Boedeker C."/>
            <person name="Pinto D."/>
            <person name="Vollmers J."/>
            <person name="Rivas-Marin E."/>
            <person name="Kohn T."/>
            <person name="Peeters S.H."/>
            <person name="Heuer A."/>
            <person name="Rast P."/>
            <person name="Oberbeckmann S."/>
            <person name="Bunk B."/>
            <person name="Jeske O."/>
            <person name="Meyerdierks A."/>
            <person name="Storesund J.E."/>
            <person name="Kallscheuer N."/>
            <person name="Luecker S."/>
            <person name="Lage O.M."/>
            <person name="Pohl T."/>
            <person name="Merkel B.J."/>
            <person name="Hornburger P."/>
            <person name="Mueller R.-W."/>
            <person name="Bruemmer F."/>
            <person name="Labrenz M."/>
            <person name="Spormann A.M."/>
            <person name="Op den Camp H."/>
            <person name="Overmann J."/>
            <person name="Amann R."/>
            <person name="Jetten M.S.M."/>
            <person name="Mascher T."/>
            <person name="Medema M.H."/>
            <person name="Devos D.P."/>
            <person name="Kaster A.-K."/>
            <person name="Ovreas L."/>
            <person name="Rohde M."/>
            <person name="Galperin M.Y."/>
            <person name="Jogler C."/>
        </authorList>
    </citation>
    <scope>NUCLEOTIDE SEQUENCE [LARGE SCALE GENOMIC DNA]</scope>
    <source>
        <strain evidence="3 4">Pan44</strain>
    </source>
</reference>
<dbReference type="SUPFAM" id="SSF51556">
    <property type="entry name" value="Metallo-dependent hydrolases"/>
    <property type="match status" value="1"/>
</dbReference>